<dbReference type="SUPFAM" id="SSF50985">
    <property type="entry name" value="RCC1/BLIP-II"/>
    <property type="match status" value="1"/>
</dbReference>
<evidence type="ECO:0000256" key="1">
    <source>
        <dbReference type="ARBA" id="ARBA00022737"/>
    </source>
</evidence>
<dbReference type="KEGG" id="vde:111246183"/>
<protein>
    <recommendedName>
        <fullName evidence="4">RCC1-like domain-containing protein</fullName>
    </recommendedName>
</protein>
<feature type="domain" description="RCC1-like" evidence="4">
    <location>
        <begin position="99"/>
        <end position="432"/>
    </location>
</feature>
<evidence type="ECO:0000256" key="2">
    <source>
        <dbReference type="PROSITE-ProRule" id="PRU00235"/>
    </source>
</evidence>
<name>A0A7M7JIY7_VARDE</name>
<organism evidence="5 6">
    <name type="scientific">Varroa destructor</name>
    <name type="common">Honeybee mite</name>
    <dbReference type="NCBI Taxonomy" id="109461"/>
    <lineage>
        <taxon>Eukaryota</taxon>
        <taxon>Metazoa</taxon>
        <taxon>Ecdysozoa</taxon>
        <taxon>Arthropoda</taxon>
        <taxon>Chelicerata</taxon>
        <taxon>Arachnida</taxon>
        <taxon>Acari</taxon>
        <taxon>Parasitiformes</taxon>
        <taxon>Mesostigmata</taxon>
        <taxon>Gamasina</taxon>
        <taxon>Dermanyssoidea</taxon>
        <taxon>Varroidae</taxon>
        <taxon>Varroa</taxon>
    </lineage>
</organism>
<dbReference type="InterPro" id="IPR051625">
    <property type="entry name" value="Signaling_Regulatory_Domain"/>
</dbReference>
<feature type="repeat" description="RCC1" evidence="2">
    <location>
        <begin position="277"/>
        <end position="328"/>
    </location>
</feature>
<evidence type="ECO:0000313" key="6">
    <source>
        <dbReference type="Proteomes" id="UP000594260"/>
    </source>
</evidence>
<feature type="region of interest" description="Disordered" evidence="3">
    <location>
        <begin position="539"/>
        <end position="573"/>
    </location>
</feature>
<accession>A0A7M7JIY7</accession>
<feature type="repeat" description="RCC1" evidence="2">
    <location>
        <begin position="329"/>
        <end position="381"/>
    </location>
</feature>
<feature type="repeat" description="RCC1" evidence="2">
    <location>
        <begin position="174"/>
        <end position="226"/>
    </location>
</feature>
<reference evidence="5" key="1">
    <citation type="submission" date="2021-01" db="UniProtKB">
        <authorList>
            <consortium name="EnsemblMetazoa"/>
        </authorList>
    </citation>
    <scope>IDENTIFICATION</scope>
</reference>
<feature type="repeat" description="RCC1" evidence="2">
    <location>
        <begin position="382"/>
        <end position="436"/>
    </location>
</feature>
<feature type="repeat" description="RCC1" evidence="2">
    <location>
        <begin position="80"/>
        <end position="121"/>
    </location>
</feature>
<dbReference type="RefSeq" id="XP_022651097.1">
    <property type="nucleotide sequence ID" value="XM_022795362.1"/>
</dbReference>
<feature type="repeat" description="RCC1" evidence="2">
    <location>
        <begin position="227"/>
        <end position="276"/>
    </location>
</feature>
<keyword evidence="1" id="KW-0677">Repeat</keyword>
<feature type="compositionally biased region" description="Polar residues" evidence="3">
    <location>
        <begin position="564"/>
        <end position="573"/>
    </location>
</feature>
<dbReference type="EnsemblMetazoa" id="XM_022795362">
    <property type="protein sequence ID" value="XP_022651097"/>
    <property type="gene ID" value="LOC111246183"/>
</dbReference>
<evidence type="ECO:0000256" key="3">
    <source>
        <dbReference type="SAM" id="MobiDB-lite"/>
    </source>
</evidence>
<dbReference type="InParanoid" id="A0A7M7JIY7"/>
<dbReference type="PROSITE" id="PS00626">
    <property type="entry name" value="RCC1_2"/>
    <property type="match status" value="6"/>
</dbReference>
<dbReference type="Proteomes" id="UP000594260">
    <property type="component" value="Unplaced"/>
</dbReference>
<dbReference type="PANTHER" id="PTHR22872:SF9">
    <property type="entry name" value="X-LINKED RETINITIS PIGMENTOSA GTPASE REGULATOR"/>
    <property type="match status" value="1"/>
</dbReference>
<dbReference type="InterPro" id="IPR000408">
    <property type="entry name" value="Reg_chr_condens"/>
</dbReference>
<dbReference type="InterPro" id="IPR009091">
    <property type="entry name" value="RCC1/BLIP-II"/>
</dbReference>
<dbReference type="InterPro" id="IPR058923">
    <property type="entry name" value="RCC1-like_dom"/>
</dbReference>
<dbReference type="PRINTS" id="PR00633">
    <property type="entry name" value="RCCNDNSATION"/>
</dbReference>
<dbReference type="Gene3D" id="2.130.10.30">
    <property type="entry name" value="Regulator of chromosome condensation 1/beta-lactamase-inhibitor protein II"/>
    <property type="match status" value="1"/>
</dbReference>
<dbReference type="PANTHER" id="PTHR22872">
    <property type="entry name" value="BTK-BINDING PROTEIN-RELATED"/>
    <property type="match status" value="1"/>
</dbReference>
<feature type="repeat" description="RCC1" evidence="2">
    <location>
        <begin position="122"/>
        <end position="173"/>
    </location>
</feature>
<keyword evidence="6" id="KW-1185">Reference proteome</keyword>
<dbReference type="Pfam" id="PF25390">
    <property type="entry name" value="WD40_RLD"/>
    <property type="match status" value="1"/>
</dbReference>
<dbReference type="PROSITE" id="PS50012">
    <property type="entry name" value="RCC1_3"/>
    <property type="match status" value="7"/>
</dbReference>
<dbReference type="AlphaFoldDB" id="A0A7M7JIY7"/>
<evidence type="ECO:0000313" key="5">
    <source>
        <dbReference type="EnsemblMetazoa" id="XP_022651097"/>
    </source>
</evidence>
<dbReference type="OrthoDB" id="6485644at2759"/>
<evidence type="ECO:0000259" key="4">
    <source>
        <dbReference type="Pfam" id="PF25390"/>
    </source>
</evidence>
<proteinExistence type="predicted"/>
<dbReference type="GeneID" id="111246183"/>
<sequence length="573" mass="61601">MNLQILLDVIITRREYRFSWQEYPLFALIITYDCSSFREMTKAEDNKFVPTDSQTSKGTVAIMARDTNFENVEQDIPELGAVFTFGKSKFSDNLPGTFWVKNDVVISVACGDQHSVFITASGRAFSFGSNDYGQLGQSHTKPLVNPRCIKALKDKRAILVACGRSHTLIATDEKNVYAFGINSEHQLGVKSSAAYHAEPQLVSALAGVQIKALAAGADHSMALSAKGIVYLWGSSEHGQLGLGRKKQRKLPVQLKTEGKALGISAGAYHSAYVNSEGHLFTFGESEHGKLGTNLAPRRCRKPSKVPDIQGTVTSVACGGSHTVALTSDGRAYSFGDGSHGQLGLGSRITHAGRPHLVQVPTGVRMARVSAGQNHTAFLSDGRQLFTCGEGRHGKLALEDGEMGSDKFSPMLVDILSLFQVQQVSCGGCHTLVLVVPGLEDSQGNRMGDSPISAAVQATELTLARLRRRYKRALSYADLYADENDAEKRLSRHYLNLDDSTAFATLRYIDSDVESDVDDENANISAASVICADGKDVGLKNGSKKTKNGGTGSDAAGKTGREANAKQSSSCIIQ</sequence>